<gene>
    <name evidence="1" type="ORF">BpHYR1_016387</name>
</gene>
<comment type="caution">
    <text evidence="1">The sequence shown here is derived from an EMBL/GenBank/DDBJ whole genome shotgun (WGS) entry which is preliminary data.</text>
</comment>
<dbReference type="AlphaFoldDB" id="A0A3M7SWT1"/>
<organism evidence="1 2">
    <name type="scientific">Brachionus plicatilis</name>
    <name type="common">Marine rotifer</name>
    <name type="synonym">Brachionus muelleri</name>
    <dbReference type="NCBI Taxonomy" id="10195"/>
    <lineage>
        <taxon>Eukaryota</taxon>
        <taxon>Metazoa</taxon>
        <taxon>Spiralia</taxon>
        <taxon>Gnathifera</taxon>
        <taxon>Rotifera</taxon>
        <taxon>Eurotatoria</taxon>
        <taxon>Monogononta</taxon>
        <taxon>Pseudotrocha</taxon>
        <taxon>Ploima</taxon>
        <taxon>Brachionidae</taxon>
        <taxon>Brachionus</taxon>
    </lineage>
</organism>
<dbReference type="Proteomes" id="UP000276133">
    <property type="component" value="Unassembled WGS sequence"/>
</dbReference>
<evidence type="ECO:0000313" key="2">
    <source>
        <dbReference type="Proteomes" id="UP000276133"/>
    </source>
</evidence>
<keyword evidence="2" id="KW-1185">Reference proteome</keyword>
<reference evidence="1 2" key="1">
    <citation type="journal article" date="2018" name="Sci. Rep.">
        <title>Genomic signatures of local adaptation to the degree of environmental predictability in rotifers.</title>
        <authorList>
            <person name="Franch-Gras L."/>
            <person name="Hahn C."/>
            <person name="Garcia-Roger E.M."/>
            <person name="Carmona M.J."/>
            <person name="Serra M."/>
            <person name="Gomez A."/>
        </authorList>
    </citation>
    <scope>NUCLEOTIDE SEQUENCE [LARGE SCALE GENOMIC DNA]</scope>
    <source>
        <strain evidence="1">HYR1</strain>
    </source>
</reference>
<dbReference type="EMBL" id="REGN01000657">
    <property type="protein sequence ID" value="RNA40243.1"/>
    <property type="molecule type" value="Genomic_DNA"/>
</dbReference>
<proteinExistence type="predicted"/>
<protein>
    <submittedName>
        <fullName evidence="1">Uncharacterized protein</fullName>
    </submittedName>
</protein>
<sequence length="70" mass="8226">MKFVEIRRCISKKFRSTLAEALIGMLKIFKNIKEKNFEKKIYNFVQKLAGLQVLSQSCFKNFGKKSNLSY</sequence>
<evidence type="ECO:0000313" key="1">
    <source>
        <dbReference type="EMBL" id="RNA40243.1"/>
    </source>
</evidence>
<name>A0A3M7SWT1_BRAPC</name>
<accession>A0A3M7SWT1</accession>